<evidence type="ECO:0000256" key="1">
    <source>
        <dbReference type="SAM" id="MobiDB-lite"/>
    </source>
</evidence>
<feature type="signal peptide" evidence="2">
    <location>
        <begin position="1"/>
        <end position="23"/>
    </location>
</feature>
<dbReference type="OrthoDB" id="10009034at2"/>
<dbReference type="RefSeq" id="WP_147826166.1">
    <property type="nucleotide sequence ID" value="NZ_BAAARG010000003.1"/>
</dbReference>
<name>A0A5C8HL17_9MICO</name>
<gene>
    <name evidence="3" type="ORF">FVP60_10110</name>
</gene>
<feature type="chain" id="PRO_5038949396" evidence="2">
    <location>
        <begin position="24"/>
        <end position="156"/>
    </location>
</feature>
<evidence type="ECO:0000313" key="3">
    <source>
        <dbReference type="EMBL" id="TXK04110.1"/>
    </source>
</evidence>
<feature type="compositionally biased region" description="Polar residues" evidence="1">
    <location>
        <begin position="25"/>
        <end position="35"/>
    </location>
</feature>
<reference evidence="3 4" key="1">
    <citation type="submission" date="2019-08" db="EMBL/GenBank/DDBJ databases">
        <authorList>
            <person name="Dong K."/>
        </authorList>
    </citation>
    <scope>NUCLEOTIDE SEQUENCE [LARGE SCALE GENOMIC DNA]</scope>
    <source>
        <strain evidence="3 4">M4-8</strain>
    </source>
</reference>
<evidence type="ECO:0000256" key="2">
    <source>
        <dbReference type="SAM" id="SignalP"/>
    </source>
</evidence>
<dbReference type="AlphaFoldDB" id="A0A5C8HL17"/>
<dbReference type="EMBL" id="VRSW01000003">
    <property type="protein sequence ID" value="TXK04110.1"/>
    <property type="molecule type" value="Genomic_DNA"/>
</dbReference>
<organism evidence="3 4">
    <name type="scientific">Microbacterium mitrae</name>
    <dbReference type="NCBI Taxonomy" id="664640"/>
    <lineage>
        <taxon>Bacteria</taxon>
        <taxon>Bacillati</taxon>
        <taxon>Actinomycetota</taxon>
        <taxon>Actinomycetes</taxon>
        <taxon>Micrococcales</taxon>
        <taxon>Microbacteriaceae</taxon>
        <taxon>Microbacterium</taxon>
    </lineage>
</organism>
<sequence>MRRTSVLAIALTVMLGLTACAPAQQPGSETTAPSGSASETTQPTPAPAETFVTIAYSDSYKTIFQLDAEQIAAASGTDLTADSIDAVATALAPASVWQADSQTAPYADLIATAFSREADSTREALHAVLNDDARLKIYVGHNSNAEIAHIQTEHDN</sequence>
<proteinExistence type="predicted"/>
<feature type="compositionally biased region" description="Low complexity" evidence="1">
    <location>
        <begin position="36"/>
        <end position="46"/>
    </location>
</feature>
<feature type="region of interest" description="Disordered" evidence="1">
    <location>
        <begin position="24"/>
        <end position="46"/>
    </location>
</feature>
<keyword evidence="2" id="KW-0732">Signal</keyword>
<comment type="caution">
    <text evidence="3">The sequence shown here is derived from an EMBL/GenBank/DDBJ whole genome shotgun (WGS) entry which is preliminary data.</text>
</comment>
<keyword evidence="4" id="KW-1185">Reference proteome</keyword>
<protein>
    <submittedName>
        <fullName evidence="3">Uncharacterized protein</fullName>
    </submittedName>
</protein>
<dbReference type="PROSITE" id="PS51257">
    <property type="entry name" value="PROKAR_LIPOPROTEIN"/>
    <property type="match status" value="1"/>
</dbReference>
<accession>A0A5C8HL17</accession>
<dbReference type="Proteomes" id="UP000321196">
    <property type="component" value="Unassembled WGS sequence"/>
</dbReference>
<evidence type="ECO:0000313" key="4">
    <source>
        <dbReference type="Proteomes" id="UP000321196"/>
    </source>
</evidence>